<dbReference type="PROSITE" id="PS51736">
    <property type="entry name" value="RECOMBINASES_3"/>
    <property type="match status" value="1"/>
</dbReference>
<dbReference type="PROSITE" id="PS00397">
    <property type="entry name" value="RECOMBINASES_1"/>
    <property type="match status" value="1"/>
</dbReference>
<reference evidence="7 8" key="1">
    <citation type="submission" date="2021-10" db="EMBL/GenBank/DDBJ databases">
        <authorList>
            <person name="Criscuolo A."/>
        </authorList>
    </citation>
    <scope>NUCLEOTIDE SEQUENCE [LARGE SCALE GENOMIC DNA]</scope>
    <source>
        <strain evidence="8">CIP 111899</strain>
    </source>
</reference>
<evidence type="ECO:0000256" key="3">
    <source>
        <dbReference type="ARBA" id="ARBA00023125"/>
    </source>
</evidence>
<dbReference type="PANTHER" id="PTHR30461">
    <property type="entry name" value="DNA-INVERTASE FROM LAMBDOID PROPHAGE"/>
    <property type="match status" value="1"/>
</dbReference>
<feature type="active site" description="O-(5'-phospho-DNA)-serine intermediate" evidence="5">
    <location>
        <position position="9"/>
    </location>
</feature>
<evidence type="ECO:0000313" key="8">
    <source>
        <dbReference type="Proteomes" id="UP000789423"/>
    </source>
</evidence>
<dbReference type="InterPro" id="IPR006119">
    <property type="entry name" value="Resolv_N"/>
</dbReference>
<evidence type="ECO:0000256" key="4">
    <source>
        <dbReference type="ARBA" id="ARBA00023172"/>
    </source>
</evidence>
<dbReference type="Pfam" id="PF02796">
    <property type="entry name" value="HTH_7"/>
    <property type="match status" value="1"/>
</dbReference>
<keyword evidence="2" id="KW-0229">DNA integration</keyword>
<sequence length="193" mass="21726">MRIAYARVSTDEQLLDRQLEALNKYGYDRLIQEKYTGTKKDRAGLAQLMDTVREGDTVIVEAISRLGRNTLDILTTVEELNNMGVTFVSLKENMDTSTPTGKAMFSMMAVISQLERDLIAERTKEGLASAKKRGVKLGRPKLDNDKIRVALQMYDSGEYSIKDIVSQVGISQGKLYKEINKRKLQEGTRKGDN</sequence>
<comment type="caution">
    <text evidence="7">The sequence shown here is derived from an EMBL/GenBank/DDBJ whole genome shotgun (WGS) entry which is preliminary data.</text>
</comment>
<dbReference type="SUPFAM" id="SSF53041">
    <property type="entry name" value="Resolvase-like"/>
    <property type="match status" value="1"/>
</dbReference>
<comment type="similarity">
    <text evidence="1">Belongs to the site-specific recombinase resolvase family.</text>
</comment>
<dbReference type="InterPro" id="IPR036162">
    <property type="entry name" value="Resolvase-like_N_sf"/>
</dbReference>
<protein>
    <recommendedName>
        <fullName evidence="6">Resolvase/invertase-type recombinase catalytic domain-containing protein</fullName>
    </recommendedName>
</protein>
<proteinExistence type="inferred from homology"/>
<evidence type="ECO:0000313" key="7">
    <source>
        <dbReference type="EMBL" id="CAG9614908.1"/>
    </source>
</evidence>
<dbReference type="Gene3D" id="1.10.10.60">
    <property type="entry name" value="Homeodomain-like"/>
    <property type="match status" value="1"/>
</dbReference>
<dbReference type="EMBL" id="CAKJTI010000044">
    <property type="protein sequence ID" value="CAG9614908.1"/>
    <property type="molecule type" value="Genomic_DNA"/>
</dbReference>
<accession>A0ABM8YGE0</accession>
<evidence type="ECO:0000259" key="6">
    <source>
        <dbReference type="PROSITE" id="PS51736"/>
    </source>
</evidence>
<dbReference type="PANTHER" id="PTHR30461:SF2">
    <property type="entry name" value="SERINE RECOMBINASE PINE-RELATED"/>
    <property type="match status" value="1"/>
</dbReference>
<keyword evidence="8" id="KW-1185">Reference proteome</keyword>
<name>A0ABM8YGE0_9BACI</name>
<dbReference type="Gene3D" id="3.40.50.1390">
    <property type="entry name" value="Resolvase, N-terminal catalytic domain"/>
    <property type="match status" value="1"/>
</dbReference>
<keyword evidence="3" id="KW-0238">DNA-binding</keyword>
<gene>
    <name evidence="7" type="ORF">BACCIP111899_04141</name>
</gene>
<organism evidence="7 8">
    <name type="scientific">Bacillus rhizoplanae</name>
    <dbReference type="NCBI Taxonomy" id="2880966"/>
    <lineage>
        <taxon>Bacteria</taxon>
        <taxon>Bacillati</taxon>
        <taxon>Bacillota</taxon>
        <taxon>Bacilli</taxon>
        <taxon>Bacillales</taxon>
        <taxon>Bacillaceae</taxon>
        <taxon>Bacillus</taxon>
    </lineage>
</organism>
<dbReference type="CDD" id="cd03768">
    <property type="entry name" value="SR_ResInv"/>
    <property type="match status" value="1"/>
</dbReference>
<dbReference type="InterPro" id="IPR006118">
    <property type="entry name" value="Recombinase_CS"/>
</dbReference>
<dbReference type="Pfam" id="PF00239">
    <property type="entry name" value="Resolvase"/>
    <property type="match status" value="1"/>
</dbReference>
<feature type="domain" description="Resolvase/invertase-type recombinase catalytic" evidence="6">
    <location>
        <begin position="1"/>
        <end position="134"/>
    </location>
</feature>
<dbReference type="InterPro" id="IPR006120">
    <property type="entry name" value="Resolvase_HTH_dom"/>
</dbReference>
<evidence type="ECO:0000256" key="1">
    <source>
        <dbReference type="ARBA" id="ARBA00009913"/>
    </source>
</evidence>
<keyword evidence="4" id="KW-0233">DNA recombination</keyword>
<dbReference type="RefSeq" id="WP_230576845.1">
    <property type="nucleotide sequence ID" value="NZ_CAKJTI010000044.1"/>
</dbReference>
<dbReference type="SMART" id="SM00857">
    <property type="entry name" value="Resolvase"/>
    <property type="match status" value="1"/>
</dbReference>
<evidence type="ECO:0000256" key="2">
    <source>
        <dbReference type="ARBA" id="ARBA00022908"/>
    </source>
</evidence>
<evidence type="ECO:0000256" key="5">
    <source>
        <dbReference type="PROSITE-ProRule" id="PRU10137"/>
    </source>
</evidence>
<dbReference type="InterPro" id="IPR050639">
    <property type="entry name" value="SSR_resolvase"/>
</dbReference>
<dbReference type="Proteomes" id="UP000789423">
    <property type="component" value="Unassembled WGS sequence"/>
</dbReference>